<dbReference type="InterPro" id="IPR016024">
    <property type="entry name" value="ARM-type_fold"/>
</dbReference>
<evidence type="ECO:0000313" key="4">
    <source>
        <dbReference type="EMBL" id="KAK0424804.1"/>
    </source>
</evidence>
<dbReference type="Gene3D" id="1.25.10.10">
    <property type="entry name" value="Leucine-rich Repeat Variant"/>
    <property type="match status" value="1"/>
</dbReference>
<dbReference type="EMBL" id="JAUCMV010000001">
    <property type="protein sequence ID" value="KAK0424804.1"/>
    <property type="molecule type" value="Genomic_DNA"/>
</dbReference>
<feature type="compositionally biased region" description="Basic and acidic residues" evidence="2">
    <location>
        <begin position="765"/>
        <end position="787"/>
    </location>
</feature>
<comment type="caution">
    <text evidence="4">The sequence shown here is derived from an EMBL/GenBank/DDBJ whole genome shotgun (WGS) entry which is preliminary data.</text>
</comment>
<evidence type="ECO:0000259" key="3">
    <source>
        <dbReference type="PROSITE" id="PS50011"/>
    </source>
</evidence>
<accession>A0AA39M8V9</accession>
<protein>
    <recommendedName>
        <fullName evidence="3">Protein kinase domain-containing protein</fullName>
    </recommendedName>
</protein>
<comment type="similarity">
    <text evidence="1">Belongs to the protein kinase superfamily.</text>
</comment>
<gene>
    <name evidence="4" type="ORF">QR680_008864</name>
</gene>
<dbReference type="PANTHER" id="PTHR12984:SF16">
    <property type="entry name" value="BLACK MATCH, ISOFORM H"/>
    <property type="match status" value="1"/>
</dbReference>
<sequence length="827" mass="92670">MSADCGDAAGLLSASSASRKTIPPPGTPKSSAGTTLSRNCATRSSTNSLVPSRPSTVCSFAPVEPGATMLHQFYHDFIFRGNVAGGVWRLYSAKSNVDEKDTSVMVFERKTQNIKAQARFGRNNRLSLADLLKYELTQMTALVHPRILRVVHPLEEGNRELMAFACEHIYSSLDNVIVEETLDKLEIKLGVLQIIDGLSYLHNSAKILHGNLTPNSIYVTINGSWKIGGFAFAVAAKEPNVYPCFPWSKRLPVGLQPDLDYLAPEYLIVNNNSVTSAADVFSLGVLMCWIYAGGKKLIDAGNSVDTYNVIIGQICTALNCITEQLGPNLREMLEKVLSSTVSVRPSVQFLALIKHFDDPSLHALRQLDDISQEFDPAFKATFISQTLFTNLPSIPESIWFSRILIRFNEHLTEAVDLYPSLFKSLIYMLEHCESHNIHKLRPWIRRIVEHSNANKGSLSSVILESMAVILRRLADDRVEDQLFDIIITATTGDDIHLKQGVIRCLPAMADFLPQWFITRRLLPALQTLAAFLQNEISRQLEFLVAIGKLSDRCDSAMLQQLLTCVEMCEARHPAVIHSISRIVQRIVTFEPYRLNDPGMISFHLLGPLVLGVSLPELSPAHFDDLMSSIRSLLDLIEQIRYNKEDHRLKRTDTRRLCNRRVSMSSNHLPRLLITATRPSVGGESIVSFRKMSFLSADGRLEDRSSRRESKESRCSIESDMSLRDSISLHCNGSDASDESGIATGRRNRRRSWLDGYLHSCSLEQTSEHAEPDRRLEPCRSARTSERRARTRSPTDLLESKTTPARPNSFTNLGHNLACTLWKTFNHG</sequence>
<proteinExistence type="inferred from homology"/>
<dbReference type="Gene3D" id="1.10.510.10">
    <property type="entry name" value="Transferase(Phosphotransferase) domain 1"/>
    <property type="match status" value="1"/>
</dbReference>
<evidence type="ECO:0000256" key="1">
    <source>
        <dbReference type="ARBA" id="ARBA00038349"/>
    </source>
</evidence>
<feature type="region of interest" description="Disordered" evidence="2">
    <location>
        <begin position="764"/>
        <end position="808"/>
    </location>
</feature>
<dbReference type="AlphaFoldDB" id="A0AA39M8V9"/>
<feature type="region of interest" description="Disordered" evidence="2">
    <location>
        <begin position="699"/>
        <end position="718"/>
    </location>
</feature>
<dbReference type="InterPro" id="IPR011989">
    <property type="entry name" value="ARM-like"/>
</dbReference>
<name>A0AA39M8V9_9BILA</name>
<feature type="domain" description="Protein kinase" evidence="3">
    <location>
        <begin position="73"/>
        <end position="361"/>
    </location>
</feature>
<dbReference type="GO" id="GO:0005524">
    <property type="term" value="F:ATP binding"/>
    <property type="evidence" value="ECO:0007669"/>
    <property type="project" value="InterPro"/>
</dbReference>
<dbReference type="InterPro" id="IPR051177">
    <property type="entry name" value="CIK-Related_Protein"/>
</dbReference>
<feature type="region of interest" description="Disordered" evidence="2">
    <location>
        <begin position="15"/>
        <end position="54"/>
    </location>
</feature>
<reference evidence="4" key="1">
    <citation type="submission" date="2023-06" db="EMBL/GenBank/DDBJ databases">
        <title>Genomic analysis of the entomopathogenic nematode Steinernema hermaphroditum.</title>
        <authorList>
            <person name="Schwarz E.M."/>
            <person name="Heppert J.K."/>
            <person name="Baniya A."/>
            <person name="Schwartz H.T."/>
            <person name="Tan C.-H."/>
            <person name="Antoshechkin I."/>
            <person name="Sternberg P.W."/>
            <person name="Goodrich-Blair H."/>
            <person name="Dillman A.R."/>
        </authorList>
    </citation>
    <scope>NUCLEOTIDE SEQUENCE</scope>
    <source>
        <strain evidence="4">PS9179</strain>
        <tissue evidence="4">Whole animal</tissue>
    </source>
</reference>
<dbReference type="Pfam" id="PF00069">
    <property type="entry name" value="Pkinase"/>
    <property type="match status" value="1"/>
</dbReference>
<dbReference type="InterPro" id="IPR011009">
    <property type="entry name" value="Kinase-like_dom_sf"/>
</dbReference>
<evidence type="ECO:0000256" key="2">
    <source>
        <dbReference type="SAM" id="MobiDB-lite"/>
    </source>
</evidence>
<dbReference type="PANTHER" id="PTHR12984">
    <property type="entry name" value="SCY1-RELATED S/T PROTEIN KINASE-LIKE"/>
    <property type="match status" value="1"/>
</dbReference>
<keyword evidence="5" id="KW-1185">Reference proteome</keyword>
<evidence type="ECO:0000313" key="5">
    <source>
        <dbReference type="Proteomes" id="UP001175271"/>
    </source>
</evidence>
<dbReference type="SMART" id="SM00220">
    <property type="entry name" value="S_TKc"/>
    <property type="match status" value="1"/>
</dbReference>
<dbReference type="SUPFAM" id="SSF48371">
    <property type="entry name" value="ARM repeat"/>
    <property type="match status" value="1"/>
</dbReference>
<dbReference type="GO" id="GO:0004672">
    <property type="term" value="F:protein kinase activity"/>
    <property type="evidence" value="ECO:0007669"/>
    <property type="project" value="InterPro"/>
</dbReference>
<organism evidence="4 5">
    <name type="scientific">Steinernema hermaphroditum</name>
    <dbReference type="NCBI Taxonomy" id="289476"/>
    <lineage>
        <taxon>Eukaryota</taxon>
        <taxon>Metazoa</taxon>
        <taxon>Ecdysozoa</taxon>
        <taxon>Nematoda</taxon>
        <taxon>Chromadorea</taxon>
        <taxon>Rhabditida</taxon>
        <taxon>Tylenchina</taxon>
        <taxon>Panagrolaimomorpha</taxon>
        <taxon>Strongyloidoidea</taxon>
        <taxon>Steinernematidae</taxon>
        <taxon>Steinernema</taxon>
    </lineage>
</organism>
<dbReference type="CDD" id="cd14011">
    <property type="entry name" value="PK_SCY1_like"/>
    <property type="match status" value="1"/>
</dbReference>
<dbReference type="Proteomes" id="UP001175271">
    <property type="component" value="Unassembled WGS sequence"/>
</dbReference>
<dbReference type="PROSITE" id="PS50011">
    <property type="entry name" value="PROTEIN_KINASE_DOM"/>
    <property type="match status" value="1"/>
</dbReference>
<dbReference type="SUPFAM" id="SSF56112">
    <property type="entry name" value="Protein kinase-like (PK-like)"/>
    <property type="match status" value="1"/>
</dbReference>
<feature type="compositionally biased region" description="Polar residues" evidence="2">
    <location>
        <begin position="799"/>
        <end position="808"/>
    </location>
</feature>
<feature type="compositionally biased region" description="Polar residues" evidence="2">
    <location>
        <begin position="28"/>
        <end position="54"/>
    </location>
</feature>
<dbReference type="InterPro" id="IPR000719">
    <property type="entry name" value="Prot_kinase_dom"/>
</dbReference>